<feature type="transmembrane region" description="Helical" evidence="1">
    <location>
        <begin position="75"/>
        <end position="94"/>
    </location>
</feature>
<evidence type="ECO:0000313" key="3">
    <source>
        <dbReference type="Proteomes" id="UP000623010"/>
    </source>
</evidence>
<dbReference type="AlphaFoldDB" id="A0A918RT96"/>
<dbReference type="InterPro" id="IPR025695">
    <property type="entry name" value="DoxX-like"/>
</dbReference>
<keyword evidence="1" id="KW-0812">Transmembrane</keyword>
<dbReference type="Proteomes" id="UP000623010">
    <property type="component" value="Unassembled WGS sequence"/>
</dbReference>
<sequence length="125" mass="13545">MVETWRGRVARWAIAPVWFYEGFWCKIWPGRADQRAIVGDVPFLPGWAVTGVLAGIGLAEVAIGVWVLSGRRARAAAAVQTVLVVAFNLGGLLFSPGRIAEPGRLVTQDLAFLALIWTVAWTAAE</sequence>
<dbReference type="EMBL" id="BMWH01000033">
    <property type="protein sequence ID" value="GHA11965.1"/>
    <property type="molecule type" value="Genomic_DNA"/>
</dbReference>
<dbReference type="Pfam" id="PF13781">
    <property type="entry name" value="DoxX_3"/>
    <property type="match status" value="1"/>
</dbReference>
<keyword evidence="3" id="KW-1185">Reference proteome</keyword>
<comment type="caution">
    <text evidence="2">The sequence shown here is derived from an EMBL/GenBank/DDBJ whole genome shotgun (WGS) entry which is preliminary data.</text>
</comment>
<feature type="transmembrane region" description="Helical" evidence="1">
    <location>
        <begin position="47"/>
        <end position="68"/>
    </location>
</feature>
<dbReference type="RefSeq" id="WP_229880144.1">
    <property type="nucleotide sequence ID" value="NZ_BMWH01000033.1"/>
</dbReference>
<gene>
    <name evidence="2" type="ORF">GCM10010389_58800</name>
</gene>
<reference evidence="2" key="1">
    <citation type="journal article" date="2014" name="Int. J. Syst. Evol. Microbiol.">
        <title>Complete genome sequence of Corynebacterium casei LMG S-19264T (=DSM 44701T), isolated from a smear-ripened cheese.</title>
        <authorList>
            <consortium name="US DOE Joint Genome Institute (JGI-PGF)"/>
            <person name="Walter F."/>
            <person name="Albersmeier A."/>
            <person name="Kalinowski J."/>
            <person name="Ruckert C."/>
        </authorList>
    </citation>
    <scope>NUCLEOTIDE SEQUENCE</scope>
    <source>
        <strain evidence="2">JCM 5016</strain>
    </source>
</reference>
<keyword evidence="1" id="KW-0472">Membrane</keyword>
<evidence type="ECO:0008006" key="4">
    <source>
        <dbReference type="Google" id="ProtNLM"/>
    </source>
</evidence>
<keyword evidence="1" id="KW-1133">Transmembrane helix</keyword>
<reference evidence="2" key="2">
    <citation type="submission" date="2020-09" db="EMBL/GenBank/DDBJ databases">
        <authorList>
            <person name="Sun Q."/>
            <person name="Ohkuma M."/>
        </authorList>
    </citation>
    <scope>NUCLEOTIDE SEQUENCE</scope>
    <source>
        <strain evidence="2">JCM 5016</strain>
    </source>
</reference>
<accession>A0A918RT96</accession>
<protein>
    <recommendedName>
        <fullName evidence="4">DoxX family protein</fullName>
    </recommendedName>
</protein>
<organism evidence="2 3">
    <name type="scientific">Streptomyces echinoruber</name>
    <dbReference type="NCBI Taxonomy" id="68898"/>
    <lineage>
        <taxon>Bacteria</taxon>
        <taxon>Bacillati</taxon>
        <taxon>Actinomycetota</taxon>
        <taxon>Actinomycetes</taxon>
        <taxon>Kitasatosporales</taxon>
        <taxon>Streptomycetaceae</taxon>
        <taxon>Streptomyces</taxon>
    </lineage>
</organism>
<proteinExistence type="predicted"/>
<evidence type="ECO:0000256" key="1">
    <source>
        <dbReference type="SAM" id="Phobius"/>
    </source>
</evidence>
<name>A0A918RT96_9ACTN</name>
<evidence type="ECO:0000313" key="2">
    <source>
        <dbReference type="EMBL" id="GHA11965.1"/>
    </source>
</evidence>
<feature type="transmembrane region" description="Helical" evidence="1">
    <location>
        <begin position="106"/>
        <end position="124"/>
    </location>
</feature>